<dbReference type="EMBL" id="SMAL01000001">
    <property type="protein sequence ID" value="TCT16811.1"/>
    <property type="molecule type" value="Genomic_DNA"/>
</dbReference>
<sequence length="258" mass="30683">MKLLNKLERKFGKYAIHNLMFYIVILNIIGFILIYLDPRNIVKLYLIPEMFFAGEYWRVFTFLMIPPTDSIIFFAFVLYFYYLIGNTLESNWGTFKFNAYYFIGVLGTITAALVFKYPMTTVYLNLSLFLAFAKLFPDFTINLYFILPIKIKYLAWIQWGFFIYTLIMGNNIERIAITVALVNYFLFFGKEYFSKQKAYSRKQSFQKKAQPSKHTIHKCTTCGKTEKDDPNLEFRYCSKCNGHYEYCSEHLFSHNHKN</sequence>
<comment type="subcellular location">
    <subcellularLocation>
        <location evidence="1">Membrane</location>
        <topology evidence="1">Multi-pass membrane protein</topology>
    </subcellularLocation>
</comment>
<reference evidence="6 7" key="1">
    <citation type="submission" date="2019-03" db="EMBL/GenBank/DDBJ databases">
        <title>Genomic Encyclopedia of Type Strains, Phase IV (KMG-IV): sequencing the most valuable type-strain genomes for metagenomic binning, comparative biology and taxonomic classification.</title>
        <authorList>
            <person name="Goeker M."/>
        </authorList>
    </citation>
    <scope>NUCLEOTIDE SEQUENCE [LARGE SCALE GENOMIC DNA]</scope>
    <source>
        <strain evidence="6 7">DSM 24629</strain>
    </source>
</reference>
<dbReference type="OrthoDB" id="9778756at2"/>
<keyword evidence="4 5" id="KW-0472">Membrane</keyword>
<evidence type="ECO:0000256" key="4">
    <source>
        <dbReference type="ARBA" id="ARBA00023136"/>
    </source>
</evidence>
<dbReference type="RefSeq" id="WP_132249180.1">
    <property type="nucleotide sequence ID" value="NZ_SMAL01000001.1"/>
</dbReference>
<feature type="transmembrane region" description="Helical" evidence="5">
    <location>
        <begin position="97"/>
        <end position="117"/>
    </location>
</feature>
<proteinExistence type="predicted"/>
<evidence type="ECO:0000313" key="6">
    <source>
        <dbReference type="EMBL" id="TCT16811.1"/>
    </source>
</evidence>
<gene>
    <name evidence="6" type="ORF">EDC18_101107</name>
</gene>
<accession>A0A4R3MNL8</accession>
<feature type="transmembrane region" description="Helical" evidence="5">
    <location>
        <begin position="153"/>
        <end position="169"/>
    </location>
</feature>
<dbReference type="AlphaFoldDB" id="A0A4R3MNL8"/>
<evidence type="ECO:0000256" key="2">
    <source>
        <dbReference type="ARBA" id="ARBA00022692"/>
    </source>
</evidence>
<dbReference type="Gene3D" id="1.20.1540.10">
    <property type="entry name" value="Rhomboid-like"/>
    <property type="match status" value="1"/>
</dbReference>
<dbReference type="SUPFAM" id="SSF144091">
    <property type="entry name" value="Rhomboid-like"/>
    <property type="match status" value="1"/>
</dbReference>
<dbReference type="Proteomes" id="UP000294902">
    <property type="component" value="Unassembled WGS sequence"/>
</dbReference>
<keyword evidence="7" id="KW-1185">Reference proteome</keyword>
<dbReference type="InterPro" id="IPR035952">
    <property type="entry name" value="Rhomboid-like_sf"/>
</dbReference>
<organism evidence="6 7">
    <name type="scientific">Natranaerovirga pectinivora</name>
    <dbReference type="NCBI Taxonomy" id="682400"/>
    <lineage>
        <taxon>Bacteria</taxon>
        <taxon>Bacillati</taxon>
        <taxon>Bacillota</taxon>
        <taxon>Clostridia</taxon>
        <taxon>Lachnospirales</taxon>
        <taxon>Natranaerovirgaceae</taxon>
        <taxon>Natranaerovirga</taxon>
    </lineage>
</organism>
<feature type="transmembrane region" description="Helical" evidence="5">
    <location>
        <begin position="175"/>
        <end position="193"/>
    </location>
</feature>
<evidence type="ECO:0008006" key="8">
    <source>
        <dbReference type="Google" id="ProtNLM"/>
    </source>
</evidence>
<name>A0A4R3MNL8_9FIRM</name>
<evidence type="ECO:0000256" key="3">
    <source>
        <dbReference type="ARBA" id="ARBA00022989"/>
    </source>
</evidence>
<feature type="transmembrane region" description="Helical" evidence="5">
    <location>
        <begin position="56"/>
        <end position="85"/>
    </location>
</feature>
<keyword evidence="2 5" id="KW-0812">Transmembrane</keyword>
<evidence type="ECO:0000256" key="5">
    <source>
        <dbReference type="SAM" id="Phobius"/>
    </source>
</evidence>
<keyword evidence="3 5" id="KW-1133">Transmembrane helix</keyword>
<dbReference type="GO" id="GO:0016020">
    <property type="term" value="C:membrane"/>
    <property type="evidence" value="ECO:0007669"/>
    <property type="project" value="UniProtKB-SubCell"/>
</dbReference>
<comment type="caution">
    <text evidence="6">The sequence shown here is derived from an EMBL/GenBank/DDBJ whole genome shotgun (WGS) entry which is preliminary data.</text>
</comment>
<protein>
    <recommendedName>
        <fullName evidence="8">Membrane associated rhomboid family serine protease</fullName>
    </recommendedName>
</protein>
<evidence type="ECO:0000256" key="1">
    <source>
        <dbReference type="ARBA" id="ARBA00004141"/>
    </source>
</evidence>
<evidence type="ECO:0000313" key="7">
    <source>
        <dbReference type="Proteomes" id="UP000294902"/>
    </source>
</evidence>
<feature type="transmembrane region" description="Helical" evidence="5">
    <location>
        <begin position="123"/>
        <end position="146"/>
    </location>
</feature>
<feature type="transmembrane region" description="Helical" evidence="5">
    <location>
        <begin position="20"/>
        <end position="36"/>
    </location>
</feature>